<dbReference type="InterPro" id="IPR031316">
    <property type="entry name" value="FlgM_C"/>
</dbReference>
<reference evidence="2 3" key="1">
    <citation type="submission" date="2023-04" db="EMBL/GenBank/DDBJ databases">
        <title>Spirochaete genome identified in red abalone sample constitutes a novel genus.</title>
        <authorList>
            <person name="Sharma S.P."/>
            <person name="Purcell C.M."/>
            <person name="Hyde J.R."/>
            <person name="Severin A.J."/>
        </authorList>
    </citation>
    <scope>NUCLEOTIDE SEQUENCE [LARGE SCALE GENOMIC DNA]</scope>
    <source>
        <strain evidence="2 3">SP-2023</strain>
    </source>
</reference>
<keyword evidence="2" id="KW-0282">Flagellum</keyword>
<proteinExistence type="predicted"/>
<keyword evidence="2" id="KW-0966">Cell projection</keyword>
<protein>
    <submittedName>
        <fullName evidence="2">Flagellar biosynthesis anti-sigma factor FlgM</fullName>
    </submittedName>
</protein>
<dbReference type="SUPFAM" id="SSF101498">
    <property type="entry name" value="Anti-sigma factor FlgM"/>
    <property type="match status" value="1"/>
</dbReference>
<evidence type="ECO:0000313" key="3">
    <source>
        <dbReference type="Proteomes" id="UP001228690"/>
    </source>
</evidence>
<evidence type="ECO:0000259" key="1">
    <source>
        <dbReference type="Pfam" id="PF04316"/>
    </source>
</evidence>
<organism evidence="2 3">
    <name type="scientific">Candidatus Haliotispira prima</name>
    <dbReference type="NCBI Taxonomy" id="3034016"/>
    <lineage>
        <taxon>Bacteria</taxon>
        <taxon>Pseudomonadati</taxon>
        <taxon>Spirochaetota</taxon>
        <taxon>Spirochaetia</taxon>
        <taxon>Spirochaetales</taxon>
        <taxon>Spirochaetaceae</taxon>
        <taxon>Candidatus Haliotispira</taxon>
    </lineage>
</organism>
<dbReference type="RefSeq" id="WP_326926282.1">
    <property type="nucleotide sequence ID" value="NZ_CP123443.1"/>
</dbReference>
<gene>
    <name evidence="2" type="ORF">P0082_06425</name>
</gene>
<sequence length="95" mass="10680">MPIDKISSTEHYTVVKRSIVRPQQPVRQVEQDTISLTKAAKQSAEIRRARGVAMSVPDIRSGRVSELLDKLQDPSYPDQVVIGSTADRLLDHWNV</sequence>
<name>A0ABY8MDW9_9SPIO</name>
<dbReference type="InterPro" id="IPR035890">
    <property type="entry name" value="Anti-sigma-28_factor_FlgM_sf"/>
</dbReference>
<evidence type="ECO:0000313" key="2">
    <source>
        <dbReference type="EMBL" id="WGK68116.1"/>
    </source>
</evidence>
<keyword evidence="3" id="KW-1185">Reference proteome</keyword>
<feature type="domain" description="Anti-sigma-28 factor FlgM C-terminal" evidence="1">
    <location>
        <begin position="32"/>
        <end position="91"/>
    </location>
</feature>
<dbReference type="Proteomes" id="UP001228690">
    <property type="component" value="Chromosome"/>
</dbReference>
<dbReference type="Pfam" id="PF04316">
    <property type="entry name" value="FlgM"/>
    <property type="match status" value="1"/>
</dbReference>
<keyword evidence="2" id="KW-0969">Cilium</keyword>
<accession>A0ABY8MDW9</accession>
<dbReference type="EMBL" id="CP123443">
    <property type="protein sequence ID" value="WGK68116.1"/>
    <property type="molecule type" value="Genomic_DNA"/>
</dbReference>